<keyword evidence="5" id="KW-1185">Reference proteome</keyword>
<organism evidence="2 4">
    <name type="scientific">Flavobacterium hibernum</name>
    <dbReference type="NCBI Taxonomy" id="37752"/>
    <lineage>
        <taxon>Bacteria</taxon>
        <taxon>Pseudomonadati</taxon>
        <taxon>Bacteroidota</taxon>
        <taxon>Flavobacteriia</taxon>
        <taxon>Flavobacteriales</taxon>
        <taxon>Flavobacteriaceae</taxon>
        <taxon>Flavobacterium</taxon>
    </lineage>
</organism>
<accession>A0A0D0F8N7</accession>
<evidence type="ECO:0000256" key="1">
    <source>
        <dbReference type="SAM" id="Coils"/>
    </source>
</evidence>
<dbReference type="Proteomes" id="UP000198302">
    <property type="component" value="Unassembled WGS sequence"/>
</dbReference>
<evidence type="ECO:0000313" key="5">
    <source>
        <dbReference type="Proteomes" id="UP000198302"/>
    </source>
</evidence>
<dbReference type="EMBL" id="MUGX01000011">
    <property type="protein sequence ID" value="OXA88127.1"/>
    <property type="molecule type" value="Genomic_DNA"/>
</dbReference>
<comment type="caution">
    <text evidence="2">The sequence shown here is derived from an EMBL/GenBank/DDBJ whole genome shotgun (WGS) entry which is preliminary data.</text>
</comment>
<dbReference type="EMBL" id="JPRK01000003">
    <property type="protein sequence ID" value="KIO54402.1"/>
    <property type="molecule type" value="Genomic_DNA"/>
</dbReference>
<name>A0A0D0F8N7_9FLAO</name>
<sequence>MSYGQKKTVEQQAKEYVQWFSKLSTSEKNIASKNLVTKLNSLDAPSKGIWLAAFDAAEPKKNEPLKPKPYTQIEIETKLIDEVKSKIKENGYFKYYEIKNIAITKALSNKDIADYHNENIQQKLDSITILIKQLKEDREVLKAKIPEGYEPKNDSIYDYYFALEKNTYDITQYTHYLLDNKDSFYKGKTLNVNNAEVNWDDTTPKRYAIEVKLQEMNGIDDTKPKTSYFFGEYCPLGTESYNPNNQWVWTKLVEEKRDLDYMLFETYGMK</sequence>
<protein>
    <submittedName>
        <fullName evidence="2">Uncharacterized protein</fullName>
    </submittedName>
</protein>
<gene>
    <name evidence="3" type="ORF">B0A73_10150</name>
    <name evidence="2" type="ORF">IW18_02840</name>
</gene>
<dbReference type="AlphaFoldDB" id="A0A0D0F8N7"/>
<dbReference type="Proteomes" id="UP000032061">
    <property type="component" value="Unassembled WGS sequence"/>
</dbReference>
<proteinExistence type="predicted"/>
<dbReference type="STRING" id="37752.IW18_02840"/>
<reference evidence="2 4" key="1">
    <citation type="submission" date="2015-01" db="EMBL/GenBank/DDBJ databases">
        <title>Genome of Flavobacterium hibernum DSM 12611.</title>
        <authorList>
            <person name="Stropko S.J."/>
            <person name="Pipes S.E."/>
            <person name="Newman J.D."/>
        </authorList>
    </citation>
    <scope>NUCLEOTIDE SEQUENCE [LARGE SCALE GENOMIC DNA]</scope>
    <source>
        <strain evidence="2 4">DSM 12611</strain>
    </source>
</reference>
<feature type="coiled-coil region" evidence="1">
    <location>
        <begin position="117"/>
        <end position="144"/>
    </location>
</feature>
<evidence type="ECO:0000313" key="4">
    <source>
        <dbReference type="Proteomes" id="UP000032061"/>
    </source>
</evidence>
<keyword evidence="1" id="KW-0175">Coiled coil</keyword>
<evidence type="ECO:0000313" key="3">
    <source>
        <dbReference type="EMBL" id="OXA88127.1"/>
    </source>
</evidence>
<evidence type="ECO:0000313" key="2">
    <source>
        <dbReference type="EMBL" id="KIO54402.1"/>
    </source>
</evidence>
<reference evidence="3 5" key="2">
    <citation type="submission" date="2016-11" db="EMBL/GenBank/DDBJ databases">
        <title>Whole genomes of Flavobacteriaceae.</title>
        <authorList>
            <person name="Stine C."/>
            <person name="Li C."/>
            <person name="Tadesse D."/>
        </authorList>
    </citation>
    <scope>NUCLEOTIDE SEQUENCE [LARGE SCALE GENOMIC DNA]</scope>
    <source>
        <strain evidence="3 5">ATCC 51468</strain>
    </source>
</reference>